<dbReference type="CDD" id="cd13665">
    <property type="entry name" value="PBP2_TRAP_Dctp3_4"/>
    <property type="match status" value="1"/>
</dbReference>
<keyword evidence="1 2" id="KW-0732">Signal</keyword>
<accession>A0A1T4XM52</accession>
<dbReference type="PANTHER" id="PTHR33376:SF15">
    <property type="entry name" value="BLL6794 PROTEIN"/>
    <property type="match status" value="1"/>
</dbReference>
<dbReference type="GO" id="GO:0055085">
    <property type="term" value="P:transmembrane transport"/>
    <property type="evidence" value="ECO:0007669"/>
    <property type="project" value="InterPro"/>
</dbReference>
<gene>
    <name evidence="3" type="ORF">SAMN02745130_03168</name>
</gene>
<dbReference type="InterPro" id="IPR038404">
    <property type="entry name" value="TRAP_DctP_sf"/>
</dbReference>
<dbReference type="PANTHER" id="PTHR33376">
    <property type="match status" value="1"/>
</dbReference>
<feature type="signal peptide" evidence="2">
    <location>
        <begin position="1"/>
        <end position="26"/>
    </location>
</feature>
<evidence type="ECO:0000256" key="1">
    <source>
        <dbReference type="ARBA" id="ARBA00022729"/>
    </source>
</evidence>
<keyword evidence="4" id="KW-1185">Reference proteome</keyword>
<name>A0A1T4XM52_9GAMM</name>
<protein>
    <submittedName>
        <fullName evidence="3">TRAP-type C4-dicarboxylate transport system, substrate-binding protein</fullName>
    </submittedName>
</protein>
<dbReference type="STRING" id="92487.SAMN02745130_03168"/>
<dbReference type="Gene3D" id="3.40.190.170">
    <property type="entry name" value="Bacterial extracellular solute-binding protein, family 7"/>
    <property type="match status" value="1"/>
</dbReference>
<dbReference type="RefSeq" id="WP_078923604.1">
    <property type="nucleotide sequence ID" value="NZ_FUYB01000019.1"/>
</dbReference>
<proteinExistence type="predicted"/>
<reference evidence="3 4" key="1">
    <citation type="submission" date="2017-02" db="EMBL/GenBank/DDBJ databases">
        <authorList>
            <person name="Peterson S.W."/>
        </authorList>
    </citation>
    <scope>NUCLEOTIDE SEQUENCE [LARGE SCALE GENOMIC DNA]</scope>
    <source>
        <strain evidence="3 4">ATCC 49788</strain>
    </source>
</reference>
<evidence type="ECO:0000313" key="4">
    <source>
        <dbReference type="Proteomes" id="UP000190460"/>
    </source>
</evidence>
<sequence length="341" mass="36807">MKHLKRLMLSFAIASAAMAASAPSFAETTIRVGSWLPPAHTMNADVLPTWGKWIEEATEGRVKLKIEYPGGDPKALLDQVQDGAYEAAWTFHGYYPGRFKLTKMVELPGIEGGAKGASIAHWRIHEKYLAKANEHEGVVLAGLFTHGPGQIHLAKPIEKLADMKGKKIRIGGGVQADIGKAMGVEGVAAPGSKVYEILAQGVADGAFMPMGEKKTLRLKEVAPFSIKFPNGMYLGSFMIILNQEFMDKLEAKDREAIMKVSGEKLSALAGEKWGSEAEAGEKDALAAGNTIKEATPEILAEFADMTKDFDKNFLDSVKDSGVDAEAALKEMREISKAEGSK</sequence>
<dbReference type="EMBL" id="FUYB01000019">
    <property type="protein sequence ID" value="SKA90649.1"/>
    <property type="molecule type" value="Genomic_DNA"/>
</dbReference>
<dbReference type="Pfam" id="PF03480">
    <property type="entry name" value="DctP"/>
    <property type="match status" value="1"/>
</dbReference>
<dbReference type="Proteomes" id="UP000190460">
    <property type="component" value="Unassembled WGS sequence"/>
</dbReference>
<dbReference type="NCBIfam" id="NF037995">
    <property type="entry name" value="TRAP_S1"/>
    <property type="match status" value="1"/>
</dbReference>
<evidence type="ECO:0000256" key="2">
    <source>
        <dbReference type="SAM" id="SignalP"/>
    </source>
</evidence>
<feature type="chain" id="PRO_5012120325" evidence="2">
    <location>
        <begin position="27"/>
        <end position="341"/>
    </location>
</feature>
<dbReference type="AlphaFoldDB" id="A0A1T4XM52"/>
<organism evidence="3 4">
    <name type="scientific">Thiothrix eikelboomii</name>
    <dbReference type="NCBI Taxonomy" id="92487"/>
    <lineage>
        <taxon>Bacteria</taxon>
        <taxon>Pseudomonadati</taxon>
        <taxon>Pseudomonadota</taxon>
        <taxon>Gammaproteobacteria</taxon>
        <taxon>Thiotrichales</taxon>
        <taxon>Thiotrichaceae</taxon>
        <taxon>Thiothrix</taxon>
    </lineage>
</organism>
<dbReference type="InterPro" id="IPR018389">
    <property type="entry name" value="DctP_fam"/>
</dbReference>
<evidence type="ECO:0000313" key="3">
    <source>
        <dbReference type="EMBL" id="SKA90649.1"/>
    </source>
</evidence>